<evidence type="ECO:0008006" key="3">
    <source>
        <dbReference type="Google" id="ProtNLM"/>
    </source>
</evidence>
<keyword evidence="2" id="KW-1185">Reference proteome</keyword>
<sequence length="677" mass="73730">MSGGNRRRLRKLAKEYVRPGVHVADLHDALIRIQQQRVLFQRFVTSGVTPEVPVGIGDVQVGYQRVAADLATLDEPLGLAASSRSLATMPLPQLLELLDGLAADSEVLQNLQERTALVGNLRALDLDPLLDDLARRHVPEDQVEIELELTWWTSVLERMLATDKALLGANTRVLDRLEADFRLVDEAHAAGNAPHLAWTLAEAWKIGVVDWPEEAAALKELLKGGHADATSLHKAAPHLSRLVAPVWLASPYDVASISDEIPFDAVFLLDAGSVSVAETLGAIRRAKQVVVLGDPVTQTPVEFRTAVQDLTSEAPGVEHTQAELDERHAQSALSRLGELLPTLELTRSYRAGGQDLAELVNRRFYGGKIQSMPWAGTFLGRPSLVLDYVQDGFGMPESDSGSVESVDAEVNRVVELVLDHAVNRPKESLLVVTASQKHAVRVQAAVLRAVAKRVEVTDFFLKEQAEPFMVVTLEQAVALSRDRVILSIGYGRTPHGRMLSGFGPLGKPGGDRLLASAVTRARRSLVIVSCFRPEDITPDRMAHGVLALAEVLEEAEKRTAEQPESDESDAMLVDLSRRLQALGLEVALSYRGRLGLVASYQGRAIAIETDATVGDGMSLREALRLRPEMLKRLGWHYLRVHSFELFADPGAVALRIGIALGARHLAPQTEAIPVIAG</sequence>
<dbReference type="SUPFAM" id="SSF52540">
    <property type="entry name" value="P-loop containing nucleoside triphosphate hydrolases"/>
    <property type="match status" value="1"/>
</dbReference>
<proteinExistence type="predicted"/>
<evidence type="ECO:0000313" key="1">
    <source>
        <dbReference type="EMBL" id="BDZ44784.1"/>
    </source>
</evidence>
<dbReference type="Proteomes" id="UP001321498">
    <property type="component" value="Chromosome"/>
</dbReference>
<name>A0ABM8G9F3_9MICO</name>
<reference evidence="2" key="1">
    <citation type="journal article" date="2019" name="Int. J. Syst. Evol. Microbiol.">
        <title>The Global Catalogue of Microorganisms (GCM) 10K type strain sequencing project: providing services to taxonomists for standard genome sequencing and annotation.</title>
        <authorList>
            <consortium name="The Broad Institute Genomics Platform"/>
            <consortium name="The Broad Institute Genome Sequencing Center for Infectious Disease"/>
            <person name="Wu L."/>
            <person name="Ma J."/>
        </authorList>
    </citation>
    <scope>NUCLEOTIDE SEQUENCE [LARGE SCALE GENOMIC DNA]</scope>
    <source>
        <strain evidence="2">NBRC 108725</strain>
    </source>
</reference>
<dbReference type="Gene3D" id="3.40.50.300">
    <property type="entry name" value="P-loop containing nucleotide triphosphate hydrolases"/>
    <property type="match status" value="1"/>
</dbReference>
<organism evidence="1 2">
    <name type="scientific">Naasia aerilata</name>
    <dbReference type="NCBI Taxonomy" id="1162966"/>
    <lineage>
        <taxon>Bacteria</taxon>
        <taxon>Bacillati</taxon>
        <taxon>Actinomycetota</taxon>
        <taxon>Actinomycetes</taxon>
        <taxon>Micrococcales</taxon>
        <taxon>Microbacteriaceae</taxon>
        <taxon>Naasia</taxon>
    </lineage>
</organism>
<protein>
    <recommendedName>
        <fullName evidence="3">AAA family ATPase</fullName>
    </recommendedName>
</protein>
<dbReference type="InterPro" id="IPR027417">
    <property type="entry name" value="P-loop_NTPase"/>
</dbReference>
<dbReference type="EMBL" id="AP027731">
    <property type="protein sequence ID" value="BDZ44784.1"/>
    <property type="molecule type" value="Genomic_DNA"/>
</dbReference>
<accession>A0ABM8G9F3</accession>
<gene>
    <name evidence="1" type="ORF">GCM10025866_06930</name>
</gene>
<evidence type="ECO:0000313" key="2">
    <source>
        <dbReference type="Proteomes" id="UP001321498"/>
    </source>
</evidence>